<dbReference type="PANTHER" id="PTHR43767:SF10">
    <property type="entry name" value="SURFACTIN SYNTHASE SUBUNIT 1"/>
    <property type="match status" value="1"/>
</dbReference>
<dbReference type="Gene3D" id="3.40.50.980">
    <property type="match status" value="1"/>
</dbReference>
<proteinExistence type="predicted"/>
<feature type="domain" description="AMP-dependent synthetase/ligase" evidence="2">
    <location>
        <begin position="39"/>
        <end position="128"/>
    </location>
</feature>
<dbReference type="InterPro" id="IPR000873">
    <property type="entry name" value="AMP-dep_synth/lig_dom"/>
</dbReference>
<protein>
    <recommendedName>
        <fullName evidence="2">AMP-dependent synthetase/ligase domain-containing protein</fullName>
    </recommendedName>
</protein>
<keyword evidence="4" id="KW-1185">Reference proteome</keyword>
<evidence type="ECO:0000313" key="3">
    <source>
        <dbReference type="EMBL" id="GAA1989162.1"/>
    </source>
</evidence>
<evidence type="ECO:0000256" key="1">
    <source>
        <dbReference type="SAM" id="MobiDB-lite"/>
    </source>
</evidence>
<feature type="region of interest" description="Disordered" evidence="1">
    <location>
        <begin position="134"/>
        <end position="153"/>
    </location>
</feature>
<dbReference type="PANTHER" id="PTHR43767">
    <property type="entry name" value="LONG-CHAIN-FATTY-ACID--COA LIGASE"/>
    <property type="match status" value="1"/>
</dbReference>
<organism evidence="3 4">
    <name type="scientific">Nocardiopsis rhodophaea</name>
    <dbReference type="NCBI Taxonomy" id="280238"/>
    <lineage>
        <taxon>Bacteria</taxon>
        <taxon>Bacillati</taxon>
        <taxon>Actinomycetota</taxon>
        <taxon>Actinomycetes</taxon>
        <taxon>Streptosporangiales</taxon>
        <taxon>Nocardiopsidaceae</taxon>
        <taxon>Nocardiopsis</taxon>
    </lineage>
</organism>
<dbReference type="Proteomes" id="UP001501585">
    <property type="component" value="Unassembled WGS sequence"/>
</dbReference>
<accession>A0ABN2SM76</accession>
<evidence type="ECO:0000313" key="4">
    <source>
        <dbReference type="Proteomes" id="UP001501585"/>
    </source>
</evidence>
<evidence type="ECO:0000259" key="2">
    <source>
        <dbReference type="Pfam" id="PF00501"/>
    </source>
</evidence>
<dbReference type="RefSeq" id="WP_344100211.1">
    <property type="nucleotide sequence ID" value="NZ_BAAAPC010000004.1"/>
</dbReference>
<name>A0ABN2SM76_9ACTN</name>
<sequence>MNSAPRREDTPPHIGALASRRRVSQERPGTGPAVLPFAAAGARLTAAEIDERVDRLARDLTARGARPGTAVAVVLPRSPALVLALVAVMRTGAAHLALDPEHPDRMARALAHTPPVCAVCAPETADRTASLLTAGHAGRNTSAHSRVRPVSGP</sequence>
<reference evidence="4" key="1">
    <citation type="journal article" date="2019" name="Int. J. Syst. Evol. Microbiol.">
        <title>The Global Catalogue of Microorganisms (GCM) 10K type strain sequencing project: providing services to taxonomists for standard genome sequencing and annotation.</title>
        <authorList>
            <consortium name="The Broad Institute Genomics Platform"/>
            <consortium name="The Broad Institute Genome Sequencing Center for Infectious Disease"/>
            <person name="Wu L."/>
            <person name="Ma J."/>
        </authorList>
    </citation>
    <scope>NUCLEOTIDE SEQUENCE [LARGE SCALE GENOMIC DNA]</scope>
    <source>
        <strain evidence="4">JCM 15313</strain>
    </source>
</reference>
<dbReference type="Pfam" id="PF00501">
    <property type="entry name" value="AMP-binding"/>
    <property type="match status" value="1"/>
</dbReference>
<dbReference type="EMBL" id="BAAAPC010000004">
    <property type="protein sequence ID" value="GAA1989162.1"/>
    <property type="molecule type" value="Genomic_DNA"/>
</dbReference>
<dbReference type="InterPro" id="IPR050237">
    <property type="entry name" value="ATP-dep_AMP-bd_enzyme"/>
</dbReference>
<gene>
    <name evidence="3" type="ORF">GCM10009799_13620</name>
</gene>
<dbReference type="SUPFAM" id="SSF56801">
    <property type="entry name" value="Acetyl-CoA synthetase-like"/>
    <property type="match status" value="1"/>
</dbReference>
<comment type="caution">
    <text evidence="3">The sequence shown here is derived from an EMBL/GenBank/DDBJ whole genome shotgun (WGS) entry which is preliminary data.</text>
</comment>